<comment type="function">
    <text evidence="2">Catalyzes the post-translational formation of 4-hydroxyproline in -Xaa-Pro-Gly- sequences in collagens and other proteins.</text>
</comment>
<reference evidence="16 18" key="2">
    <citation type="journal article" date="2013" name="Nature">
        <title>Insights into bilaterian evolution from three spiralian genomes.</title>
        <authorList>
            <person name="Simakov O."/>
            <person name="Marletaz F."/>
            <person name="Cho S.J."/>
            <person name="Edsinger-Gonzales E."/>
            <person name="Havlak P."/>
            <person name="Hellsten U."/>
            <person name="Kuo D.H."/>
            <person name="Larsson T."/>
            <person name="Lv J."/>
            <person name="Arendt D."/>
            <person name="Savage R."/>
            <person name="Osoegawa K."/>
            <person name="de Jong P."/>
            <person name="Grimwood J."/>
            <person name="Chapman J.A."/>
            <person name="Shapiro H."/>
            <person name="Aerts A."/>
            <person name="Otillar R.P."/>
            <person name="Terry A.Y."/>
            <person name="Boore J.L."/>
            <person name="Grigoriev I.V."/>
            <person name="Lindberg D.R."/>
            <person name="Seaver E.C."/>
            <person name="Weisblat D.A."/>
            <person name="Putnam N.H."/>
            <person name="Rokhsar D.S."/>
        </authorList>
    </citation>
    <scope>NUCLEOTIDE SEQUENCE</scope>
</reference>
<dbReference type="GO" id="GO:0005788">
    <property type="term" value="C:endoplasmic reticulum lumen"/>
    <property type="evidence" value="ECO:0007669"/>
    <property type="project" value="UniProtKB-SubCell"/>
</dbReference>
<dbReference type="EMBL" id="KB096324">
    <property type="protein sequence ID" value="ESO05903.1"/>
    <property type="molecule type" value="Genomic_DNA"/>
</dbReference>
<evidence type="ECO:0000256" key="1">
    <source>
        <dbReference type="ARBA" id="ARBA00001961"/>
    </source>
</evidence>
<dbReference type="FunFam" id="1.25.40.10:FF:000161">
    <property type="entry name" value="prolyl 4-hydroxylase subunit alpha-3 isoform X1"/>
    <property type="match status" value="1"/>
</dbReference>
<evidence type="ECO:0000256" key="3">
    <source>
        <dbReference type="ARBA" id="ARBA00004319"/>
    </source>
</evidence>
<evidence type="ECO:0000256" key="2">
    <source>
        <dbReference type="ARBA" id="ARBA00002035"/>
    </source>
</evidence>
<evidence type="ECO:0000256" key="6">
    <source>
        <dbReference type="ARBA" id="ARBA00022723"/>
    </source>
</evidence>
<reference evidence="18" key="1">
    <citation type="submission" date="2012-12" db="EMBL/GenBank/DDBJ databases">
        <authorList>
            <person name="Hellsten U."/>
            <person name="Grimwood J."/>
            <person name="Chapman J.A."/>
            <person name="Shapiro H."/>
            <person name="Aerts A."/>
            <person name="Otillar R.P."/>
            <person name="Terry A.Y."/>
            <person name="Boore J.L."/>
            <person name="Simakov O."/>
            <person name="Marletaz F."/>
            <person name="Cho S.-J."/>
            <person name="Edsinger-Gonzales E."/>
            <person name="Havlak P."/>
            <person name="Kuo D.-H."/>
            <person name="Larsson T."/>
            <person name="Lv J."/>
            <person name="Arendt D."/>
            <person name="Savage R."/>
            <person name="Osoegawa K."/>
            <person name="de Jong P."/>
            <person name="Lindberg D.R."/>
            <person name="Seaver E.C."/>
            <person name="Weisblat D.A."/>
            <person name="Putnam N.H."/>
            <person name="Grigoriev I.V."/>
            <person name="Rokhsar D.S."/>
        </authorList>
    </citation>
    <scope>NUCLEOTIDE SEQUENCE</scope>
</reference>
<comment type="cofactor">
    <cofactor evidence="1">
        <name>L-ascorbate</name>
        <dbReference type="ChEBI" id="CHEBI:38290"/>
    </cofactor>
</comment>
<dbReference type="SUPFAM" id="SSF48452">
    <property type="entry name" value="TPR-like"/>
    <property type="match status" value="1"/>
</dbReference>
<dbReference type="eggNOG" id="KOG1591">
    <property type="taxonomic scope" value="Eukaryota"/>
</dbReference>
<dbReference type="InterPro" id="IPR044862">
    <property type="entry name" value="Pro_4_hyd_alph_FE2OG_OXY"/>
</dbReference>
<keyword evidence="18" id="KW-1185">Reference proteome</keyword>
<accession>T1G8X9</accession>
<dbReference type="GeneID" id="20217526"/>
<dbReference type="PANTHER" id="PTHR10869">
    <property type="entry name" value="PROLYL 4-HYDROXYLASE ALPHA SUBUNIT"/>
    <property type="match status" value="1"/>
</dbReference>
<keyword evidence="9" id="KW-0223">Dioxygenase</keyword>
<evidence type="ECO:0000256" key="7">
    <source>
        <dbReference type="ARBA" id="ARBA00022824"/>
    </source>
</evidence>
<dbReference type="GO" id="GO:0004656">
    <property type="term" value="F:procollagen-proline 4-dioxygenase activity"/>
    <property type="evidence" value="ECO:0000318"/>
    <property type="project" value="GO_Central"/>
</dbReference>
<evidence type="ECO:0000313" key="17">
    <source>
        <dbReference type="EnsemblMetazoa" id="HelroP93842"/>
    </source>
</evidence>
<dbReference type="PROSITE" id="PS50005">
    <property type="entry name" value="TPR"/>
    <property type="match status" value="1"/>
</dbReference>
<feature type="compositionally biased region" description="Basic and acidic residues" evidence="14">
    <location>
        <begin position="261"/>
        <end position="270"/>
    </location>
</feature>
<evidence type="ECO:0000256" key="10">
    <source>
        <dbReference type="ARBA" id="ARBA00023002"/>
    </source>
</evidence>
<feature type="repeat" description="TPR" evidence="13">
    <location>
        <begin position="190"/>
        <end position="223"/>
    </location>
</feature>
<dbReference type="GO" id="GO:0031418">
    <property type="term" value="F:L-ascorbic acid binding"/>
    <property type="evidence" value="ECO:0007669"/>
    <property type="project" value="UniProtKB-KW"/>
</dbReference>
<evidence type="ECO:0000313" key="18">
    <source>
        <dbReference type="Proteomes" id="UP000015101"/>
    </source>
</evidence>
<keyword evidence="8" id="KW-0847">Vitamin C</keyword>
<dbReference type="Gene3D" id="1.25.40.10">
    <property type="entry name" value="Tetratricopeptide repeat domain"/>
    <property type="match status" value="1"/>
</dbReference>
<dbReference type="InterPro" id="IPR006620">
    <property type="entry name" value="Pro_4_hyd_alph"/>
</dbReference>
<evidence type="ECO:0000256" key="12">
    <source>
        <dbReference type="ARBA" id="ARBA00023180"/>
    </source>
</evidence>
<dbReference type="Pfam" id="PF23558">
    <property type="entry name" value="TPR_P4H"/>
    <property type="match status" value="1"/>
</dbReference>
<dbReference type="RefSeq" id="XP_009015271.1">
    <property type="nucleotide sequence ID" value="XM_009017023.1"/>
</dbReference>
<dbReference type="AlphaFoldDB" id="T1G8X9"/>
<evidence type="ECO:0000256" key="9">
    <source>
        <dbReference type="ARBA" id="ARBA00022964"/>
    </source>
</evidence>
<dbReference type="Gene3D" id="6.10.140.1460">
    <property type="match status" value="1"/>
</dbReference>
<evidence type="ECO:0000256" key="5">
    <source>
        <dbReference type="ARBA" id="ARBA00012269"/>
    </source>
</evidence>
<evidence type="ECO:0000313" key="16">
    <source>
        <dbReference type="EMBL" id="ESO05903.1"/>
    </source>
</evidence>
<keyword evidence="10" id="KW-0560">Oxidoreductase</keyword>
<dbReference type="PROSITE" id="PS51471">
    <property type="entry name" value="FE2OG_OXY"/>
    <property type="match status" value="1"/>
</dbReference>
<gene>
    <name evidence="17" type="primary">20217526</name>
    <name evidence="16" type="ORF">HELRODRAFT_93842</name>
</gene>
<keyword evidence="7" id="KW-0256">Endoplasmic reticulum</keyword>
<dbReference type="Pfam" id="PF13640">
    <property type="entry name" value="2OG-FeII_Oxy_3"/>
    <property type="match status" value="1"/>
</dbReference>
<feature type="region of interest" description="Disordered" evidence="14">
    <location>
        <begin position="244"/>
        <end position="270"/>
    </location>
</feature>
<dbReference type="SMART" id="SM00702">
    <property type="entry name" value="P4Hc"/>
    <property type="match status" value="1"/>
</dbReference>
<keyword evidence="13" id="KW-0802">TPR repeat</keyword>
<organism evidence="17 18">
    <name type="scientific">Helobdella robusta</name>
    <name type="common">Californian leech</name>
    <dbReference type="NCBI Taxonomy" id="6412"/>
    <lineage>
        <taxon>Eukaryota</taxon>
        <taxon>Metazoa</taxon>
        <taxon>Spiralia</taxon>
        <taxon>Lophotrochozoa</taxon>
        <taxon>Annelida</taxon>
        <taxon>Clitellata</taxon>
        <taxon>Hirudinea</taxon>
        <taxon>Rhynchobdellida</taxon>
        <taxon>Glossiphoniidae</taxon>
        <taxon>Helobdella</taxon>
    </lineage>
</organism>
<dbReference type="Proteomes" id="UP000015101">
    <property type="component" value="Unassembled WGS sequence"/>
</dbReference>
<dbReference type="EC" id="1.14.11.2" evidence="5"/>
<dbReference type="STRING" id="6412.T1G8X9"/>
<dbReference type="CTD" id="20217526"/>
<feature type="domain" description="Fe2OG dioxygenase" evidence="15">
    <location>
        <begin position="401"/>
        <end position="508"/>
    </location>
</feature>
<dbReference type="Gene3D" id="2.60.120.620">
    <property type="entry name" value="q2cbj1_9rhob like domain"/>
    <property type="match status" value="1"/>
</dbReference>
<dbReference type="InterPro" id="IPR019734">
    <property type="entry name" value="TPR_rpt"/>
</dbReference>
<name>T1G8X9_HELRO</name>
<keyword evidence="12" id="KW-0325">Glycoprotein</keyword>
<dbReference type="FunCoup" id="T1G8X9">
    <property type="interactions" value="279"/>
</dbReference>
<evidence type="ECO:0000256" key="14">
    <source>
        <dbReference type="SAM" id="MobiDB-lite"/>
    </source>
</evidence>
<dbReference type="InParanoid" id="T1G8X9"/>
<comment type="similarity">
    <text evidence="4">Belongs to the P4HA family.</text>
</comment>
<evidence type="ECO:0000256" key="11">
    <source>
        <dbReference type="ARBA" id="ARBA00023004"/>
    </source>
</evidence>
<dbReference type="OrthoDB" id="420380at2759"/>
<evidence type="ECO:0000259" key="15">
    <source>
        <dbReference type="PROSITE" id="PS51471"/>
    </source>
</evidence>
<reference evidence="17" key="3">
    <citation type="submission" date="2015-06" db="UniProtKB">
        <authorList>
            <consortium name="EnsemblMetazoa"/>
        </authorList>
    </citation>
    <scope>IDENTIFICATION</scope>
</reference>
<dbReference type="OMA" id="HDIMSDE"/>
<comment type="subcellular location">
    <subcellularLocation>
        <location evidence="3">Endoplasmic reticulum lumen</location>
    </subcellularLocation>
</comment>
<dbReference type="HOGENOM" id="CLU_024155_1_0_1"/>
<dbReference type="InterPro" id="IPR059068">
    <property type="entry name" value="TPR_P4H"/>
</dbReference>
<dbReference type="InterPro" id="IPR013547">
    <property type="entry name" value="P4H_N"/>
</dbReference>
<keyword evidence="11" id="KW-0408">Iron</keyword>
<protein>
    <recommendedName>
        <fullName evidence="5">procollagen-proline 4-dioxygenase</fullName>
        <ecNumber evidence="5">1.14.11.2</ecNumber>
    </recommendedName>
</protein>
<dbReference type="GO" id="GO:0005783">
    <property type="term" value="C:endoplasmic reticulum"/>
    <property type="evidence" value="ECO:0000318"/>
    <property type="project" value="GO_Central"/>
</dbReference>
<evidence type="ECO:0000256" key="8">
    <source>
        <dbReference type="ARBA" id="ARBA00022896"/>
    </source>
</evidence>
<proteinExistence type="inferred from homology"/>
<evidence type="ECO:0000256" key="13">
    <source>
        <dbReference type="PROSITE-ProRule" id="PRU00339"/>
    </source>
</evidence>
<sequence length="523" mass="60333">MYAAISEMEKILKVENEVARDLREYVQNEEGRLELLKGLADEFEEHSRKALANPEGHLSNPLNAYLLIKRFTSEWQYVLEEKIKKSFADDFLRRLDEKTANFPTSEDLHGAINALMRLQDVYDLSTSELADNGIDGTPGASKLSFEDCKLLGLSAYEKKDFYHTILWMTEAMRQLIKSPLEEPKFQIQRIDILDYLAFSYYQQGNIKKAINLTLDYLQLDPSNTRIQSNLRHYQQLLEQHRDLLSSSSSSGGPVADYDDDYNPRPHTDNRIRSDEFYNYERLCRGEKIMPIENEHLLTCQLKSHHPALYLRPAKEEQVNYDPPMFMYHDLLVDDQMETIKRLGRPRLYRSVVFQKEGMESPDFTAQDYRISKTGWISDKEHPHVLGFSTIASAIANLTLDYAEELQVLNYGIGGHYEPHFDYSSNPEPSEFEKVRGNRIATFLCYMSDIKIGGSTVFPQVGVKFTPKKGSCALWYNLHKSGVGDRLTSHAACPVLSGIKWATNKWFRERGQEFIRPCTLSPMD</sequence>
<dbReference type="EnsemblMetazoa" id="HelroT93842">
    <property type="protein sequence ID" value="HelroP93842"/>
    <property type="gene ID" value="HelroG93842"/>
</dbReference>
<dbReference type="Pfam" id="PF08336">
    <property type="entry name" value="P4Ha_N"/>
    <property type="match status" value="1"/>
</dbReference>
<dbReference type="EMBL" id="AMQM01000461">
    <property type="status" value="NOT_ANNOTATED_CDS"/>
    <property type="molecule type" value="Genomic_DNA"/>
</dbReference>
<keyword evidence="6" id="KW-0479">Metal-binding</keyword>
<dbReference type="GO" id="GO:0005506">
    <property type="term" value="F:iron ion binding"/>
    <property type="evidence" value="ECO:0007669"/>
    <property type="project" value="InterPro"/>
</dbReference>
<dbReference type="PANTHER" id="PTHR10869:SF244">
    <property type="entry name" value="PROLYL 4-HYDROXYLASE SUBUNIT ALPHA-2"/>
    <property type="match status" value="1"/>
</dbReference>
<dbReference type="InterPro" id="IPR011990">
    <property type="entry name" value="TPR-like_helical_dom_sf"/>
</dbReference>
<dbReference type="KEGG" id="hro:HELRODRAFT_93842"/>
<evidence type="ECO:0000256" key="4">
    <source>
        <dbReference type="ARBA" id="ARBA00006511"/>
    </source>
</evidence>
<dbReference type="InterPro" id="IPR045054">
    <property type="entry name" value="P4HA-like"/>
</dbReference>
<dbReference type="InterPro" id="IPR005123">
    <property type="entry name" value="Oxoglu/Fe-dep_dioxygenase_dom"/>
</dbReference>